<feature type="region of interest" description="Disordered" evidence="3">
    <location>
        <begin position="35"/>
        <end position="62"/>
    </location>
</feature>
<reference evidence="4 5" key="1">
    <citation type="journal article" date="2014" name="Agronomy (Basel)">
        <title>A Draft Genome Sequence for Ensete ventricosum, the Drought-Tolerant Tree Against Hunger.</title>
        <authorList>
            <person name="Harrison J."/>
            <person name="Moore K.A."/>
            <person name="Paszkiewicz K."/>
            <person name="Jones T."/>
            <person name="Grant M."/>
            <person name="Ambacheew D."/>
            <person name="Muzemil S."/>
            <person name="Studholme D.J."/>
        </authorList>
    </citation>
    <scope>NUCLEOTIDE SEQUENCE [LARGE SCALE GENOMIC DNA]</scope>
</reference>
<evidence type="ECO:0000256" key="2">
    <source>
        <dbReference type="ARBA" id="ARBA00023146"/>
    </source>
</evidence>
<protein>
    <submittedName>
        <fullName evidence="4">Uncharacterized protein</fullName>
    </submittedName>
</protein>
<dbReference type="EMBL" id="AMZH03002992">
    <property type="protein sequence ID" value="RRT73770.1"/>
    <property type="molecule type" value="Genomic_DNA"/>
</dbReference>
<dbReference type="InterPro" id="IPR045864">
    <property type="entry name" value="aa-tRNA-synth_II/BPL/LPL"/>
</dbReference>
<feature type="compositionally biased region" description="Pro residues" evidence="3">
    <location>
        <begin position="48"/>
        <end position="59"/>
    </location>
</feature>
<dbReference type="GO" id="GO:0005739">
    <property type="term" value="C:mitochondrion"/>
    <property type="evidence" value="ECO:0007669"/>
    <property type="project" value="TreeGrafter"/>
</dbReference>
<keyword evidence="2" id="KW-0436">Ligase</keyword>
<evidence type="ECO:0000256" key="1">
    <source>
        <dbReference type="ARBA" id="ARBA00022917"/>
    </source>
</evidence>
<dbReference type="SUPFAM" id="SSF55681">
    <property type="entry name" value="Class II aaRS and biotin synthetases"/>
    <property type="match status" value="1"/>
</dbReference>
<accession>A0A427AC27</accession>
<comment type="caution">
    <text evidence="4">The sequence shown here is derived from an EMBL/GenBank/DDBJ whole genome shotgun (WGS) entry which is preliminary data.</text>
</comment>
<keyword evidence="1" id="KW-0648">Protein biosynthesis</keyword>
<dbReference type="AlphaFoldDB" id="A0A427AC27"/>
<dbReference type="Gene3D" id="3.30.930.10">
    <property type="entry name" value="Bira Bifunctional Protein, Domain 2"/>
    <property type="match status" value="1"/>
</dbReference>
<proteinExistence type="predicted"/>
<sequence length="226" mass="24332">MMAAAASLAPAASSSLLRRPRSAARLLLLRRPGNPIAADANSRTIRPNHPPPPPQPFGRPPAVDLSADVLGSRWRRFCSAAVSADAEAREKVATTEAGEKVREFRKRLRIADVKGGPDEGMDRLGEVLVVESGFFTTGTSVLIEGTVVSSQGSKQKVELKVARLILVTVFKEPYLGTLVTRVRNALAYATHKFFQENGFVWISSPIITASDCEGAGEQFCVTTLVC</sequence>
<dbReference type="PANTHER" id="PTHR22594:SF34">
    <property type="entry name" value="ASPARAGINE--TRNA LIGASE, MITOCHONDRIAL-RELATED"/>
    <property type="match status" value="1"/>
</dbReference>
<name>A0A427AC27_ENSVE</name>
<gene>
    <name evidence="4" type="ORF">B296_00026305</name>
</gene>
<dbReference type="Proteomes" id="UP000287651">
    <property type="component" value="Unassembled WGS sequence"/>
</dbReference>
<evidence type="ECO:0000313" key="4">
    <source>
        <dbReference type="EMBL" id="RRT73770.1"/>
    </source>
</evidence>
<dbReference type="PANTHER" id="PTHR22594">
    <property type="entry name" value="ASPARTYL/LYSYL-TRNA SYNTHETASE"/>
    <property type="match status" value="1"/>
</dbReference>
<dbReference type="GO" id="GO:0005524">
    <property type="term" value="F:ATP binding"/>
    <property type="evidence" value="ECO:0007669"/>
    <property type="project" value="UniProtKB-KW"/>
</dbReference>
<keyword evidence="2" id="KW-0030">Aminoacyl-tRNA synthetase</keyword>
<evidence type="ECO:0000256" key="3">
    <source>
        <dbReference type="SAM" id="MobiDB-lite"/>
    </source>
</evidence>
<dbReference type="GO" id="GO:0006421">
    <property type="term" value="P:asparaginyl-tRNA aminoacylation"/>
    <property type="evidence" value="ECO:0007669"/>
    <property type="project" value="TreeGrafter"/>
</dbReference>
<dbReference type="GO" id="GO:0004816">
    <property type="term" value="F:asparagine-tRNA ligase activity"/>
    <property type="evidence" value="ECO:0007669"/>
    <property type="project" value="TreeGrafter"/>
</dbReference>
<evidence type="ECO:0000313" key="5">
    <source>
        <dbReference type="Proteomes" id="UP000287651"/>
    </source>
</evidence>
<organism evidence="4 5">
    <name type="scientific">Ensete ventricosum</name>
    <name type="common">Abyssinian banana</name>
    <name type="synonym">Musa ensete</name>
    <dbReference type="NCBI Taxonomy" id="4639"/>
    <lineage>
        <taxon>Eukaryota</taxon>
        <taxon>Viridiplantae</taxon>
        <taxon>Streptophyta</taxon>
        <taxon>Embryophyta</taxon>
        <taxon>Tracheophyta</taxon>
        <taxon>Spermatophyta</taxon>
        <taxon>Magnoliopsida</taxon>
        <taxon>Liliopsida</taxon>
        <taxon>Zingiberales</taxon>
        <taxon>Musaceae</taxon>
        <taxon>Ensete</taxon>
    </lineage>
</organism>